<dbReference type="InterPro" id="IPR013423">
    <property type="entry name" value="CHP02594"/>
</dbReference>
<name>A0A0S4XMQ0_9BACT</name>
<reference evidence="1" key="1">
    <citation type="submission" date="2015-11" db="EMBL/GenBank/DDBJ databases">
        <authorList>
            <person name="Zhang Y."/>
            <person name="Guo Z."/>
        </authorList>
    </citation>
    <scope>NUCLEOTIDE SEQUENCE</scope>
    <source>
        <strain evidence="1">BN30871</strain>
    </source>
</reference>
<accession>A0A0S4XMQ0</accession>
<dbReference type="AlphaFoldDB" id="A0A0S4XMQ0"/>
<dbReference type="Gene3D" id="1.10.101.10">
    <property type="entry name" value="PGBD-like superfamily/PGBD"/>
    <property type="match status" value="1"/>
</dbReference>
<evidence type="ECO:0000313" key="1">
    <source>
        <dbReference type="EMBL" id="CUV65221.1"/>
    </source>
</evidence>
<proteinExistence type="predicted"/>
<sequence length="193" mass="21171">MNKAVKELQQFLNKNGSKLVVDGDLGSETKKAITSLCIPVWLKNAMKYIGVHEIHGTQNDVTVMKWHKLSGGFSNDEIAWCGSYVNGIMIESGFKKTVSSPARALSWLEFGVSSKPVIGAIAVKSRIGGGHVGFLVATEGKYVYILGGNQSDEVNIRRYLVSDFKDYRVPQGYQNCKYTTLMTINAETGGKEV</sequence>
<dbReference type="EMBL" id="FAXN01000021">
    <property type="protein sequence ID" value="CUV65221.1"/>
    <property type="molecule type" value="Genomic_DNA"/>
</dbReference>
<protein>
    <recommendedName>
        <fullName evidence="2">Peptidase C51 domain-containing protein</fullName>
    </recommendedName>
</protein>
<evidence type="ECO:0008006" key="2">
    <source>
        <dbReference type="Google" id="ProtNLM"/>
    </source>
</evidence>
<organism evidence="1">
    <name type="scientific">Sulfurovum sp. enrichment culture clone C5</name>
    <dbReference type="NCBI Taxonomy" id="497650"/>
    <lineage>
        <taxon>Bacteria</taxon>
        <taxon>Pseudomonadati</taxon>
        <taxon>Campylobacterota</taxon>
        <taxon>Epsilonproteobacteria</taxon>
        <taxon>Campylobacterales</taxon>
        <taxon>Sulfurovaceae</taxon>
        <taxon>Sulfurovum</taxon>
        <taxon>environmental samples</taxon>
    </lineage>
</organism>
<gene>
    <name evidence="1" type="ORF">BN3087_220038</name>
</gene>
<dbReference type="NCBIfam" id="TIGR02594">
    <property type="entry name" value="TIGR02594 family protein"/>
    <property type="match status" value="1"/>
</dbReference>
<dbReference type="InterPro" id="IPR036366">
    <property type="entry name" value="PGBDSf"/>
</dbReference>